<dbReference type="GO" id="GO:0005737">
    <property type="term" value="C:cytoplasm"/>
    <property type="evidence" value="ECO:0007669"/>
    <property type="project" value="TreeGrafter"/>
</dbReference>
<gene>
    <name evidence="3" type="ORF">SAMN04488498_102584</name>
</gene>
<sequence>MRGTASRKMRLTERHVAALTREIADPGFSSIAGARAATDADYDALVAEIIEASPADGLWVFAYGSLIWNPAFDFIDKRVGVARGWHRAFCLGWDRRFRGNPEQPGLMLALDRGGQARGVIFRLPPDALKPNMDKLIRREMSMVPTAFPPRWINVATAEGPVRALTFAMNRKSGRYINGLSPEALADILATACGFRGSMAEYLFATVAHLEELGIHDRHLWHLQELVAARIEENHGIS</sequence>
<keyword evidence="2" id="KW-0456">Lyase</keyword>
<evidence type="ECO:0000256" key="2">
    <source>
        <dbReference type="ARBA" id="ARBA00023239"/>
    </source>
</evidence>
<dbReference type="GO" id="GO:0006751">
    <property type="term" value="P:glutathione catabolic process"/>
    <property type="evidence" value="ECO:0007669"/>
    <property type="project" value="InterPro"/>
</dbReference>
<protein>
    <recommendedName>
        <fullName evidence="1">glutathione-specific gamma-glutamylcyclotransferase</fullName>
        <ecNumber evidence="1">4.3.2.7</ecNumber>
    </recommendedName>
</protein>
<evidence type="ECO:0000313" key="4">
    <source>
        <dbReference type="Proteomes" id="UP000323300"/>
    </source>
</evidence>
<dbReference type="PANTHER" id="PTHR12192">
    <property type="entry name" value="CATION TRANSPORT PROTEIN CHAC-RELATED"/>
    <property type="match status" value="1"/>
</dbReference>
<dbReference type="Proteomes" id="UP000323300">
    <property type="component" value="Unassembled WGS sequence"/>
</dbReference>
<dbReference type="CDD" id="cd06661">
    <property type="entry name" value="GGCT_like"/>
    <property type="match status" value="1"/>
</dbReference>
<reference evidence="3 4" key="1">
    <citation type="submission" date="2016-10" db="EMBL/GenBank/DDBJ databases">
        <authorList>
            <person name="Varghese N."/>
            <person name="Submissions S."/>
        </authorList>
    </citation>
    <scope>NUCLEOTIDE SEQUENCE [LARGE SCALE GENOMIC DNA]</scope>
    <source>
        <strain evidence="3 4">DSM 21822</strain>
    </source>
</reference>
<dbReference type="Pfam" id="PF04752">
    <property type="entry name" value="ChaC"/>
    <property type="match status" value="1"/>
</dbReference>
<dbReference type="EC" id="4.3.2.7" evidence="1"/>
<dbReference type="EMBL" id="FOSL01000002">
    <property type="protein sequence ID" value="SFK12449.1"/>
    <property type="molecule type" value="Genomic_DNA"/>
</dbReference>
<proteinExistence type="predicted"/>
<organism evidence="3 4">
    <name type="scientific">Neomesorhizobium albiziae</name>
    <dbReference type="NCBI Taxonomy" id="335020"/>
    <lineage>
        <taxon>Bacteria</taxon>
        <taxon>Pseudomonadati</taxon>
        <taxon>Pseudomonadota</taxon>
        <taxon>Alphaproteobacteria</taxon>
        <taxon>Hyphomicrobiales</taxon>
        <taxon>Phyllobacteriaceae</taxon>
        <taxon>Neomesorhizobium</taxon>
    </lineage>
</organism>
<dbReference type="RefSeq" id="WP_149759269.1">
    <property type="nucleotide sequence ID" value="NZ_BSPE01000028.1"/>
</dbReference>
<dbReference type="InterPro" id="IPR013024">
    <property type="entry name" value="GGCT-like"/>
</dbReference>
<dbReference type="SUPFAM" id="SSF110857">
    <property type="entry name" value="Gamma-glutamyl cyclotransferase-like"/>
    <property type="match status" value="1"/>
</dbReference>
<dbReference type="InterPro" id="IPR006840">
    <property type="entry name" value="ChaC"/>
</dbReference>
<evidence type="ECO:0000313" key="3">
    <source>
        <dbReference type="EMBL" id="SFK12449.1"/>
    </source>
</evidence>
<dbReference type="InterPro" id="IPR036568">
    <property type="entry name" value="GGCT-like_sf"/>
</dbReference>
<dbReference type="GO" id="GO:0061928">
    <property type="term" value="F:glutathione specific gamma-glutamylcyclotransferase activity"/>
    <property type="evidence" value="ECO:0007669"/>
    <property type="project" value="UniProtKB-EC"/>
</dbReference>
<evidence type="ECO:0000256" key="1">
    <source>
        <dbReference type="ARBA" id="ARBA00012344"/>
    </source>
</evidence>
<dbReference type="PANTHER" id="PTHR12192:SF2">
    <property type="entry name" value="GLUTATHIONE-SPECIFIC GAMMA-GLUTAMYLCYCLOTRANSFERASE 2"/>
    <property type="match status" value="1"/>
</dbReference>
<name>A0A1I3WZ81_9HYPH</name>
<accession>A0A1I3WZ81</accession>
<keyword evidence="4" id="KW-1185">Reference proteome</keyword>
<dbReference type="AlphaFoldDB" id="A0A1I3WZ81"/>
<dbReference type="Gene3D" id="3.10.490.10">
    <property type="entry name" value="Gamma-glutamyl cyclotransferase-like"/>
    <property type="match status" value="1"/>
</dbReference>
<dbReference type="OrthoDB" id="9795692at2"/>